<keyword evidence="3" id="KW-1185">Reference proteome</keyword>
<evidence type="ECO:0000313" key="2">
    <source>
        <dbReference type="EMBL" id="KAF7190124.1"/>
    </source>
</evidence>
<name>A0A8H6VJB9_9PEZI</name>
<comment type="caution">
    <text evidence="2">The sequence shown here is derived from an EMBL/GenBank/DDBJ whole genome shotgun (WGS) entry which is preliminary data.</text>
</comment>
<organism evidence="2 3">
    <name type="scientific">Pseudocercospora fuligena</name>
    <dbReference type="NCBI Taxonomy" id="685502"/>
    <lineage>
        <taxon>Eukaryota</taxon>
        <taxon>Fungi</taxon>
        <taxon>Dikarya</taxon>
        <taxon>Ascomycota</taxon>
        <taxon>Pezizomycotina</taxon>
        <taxon>Dothideomycetes</taxon>
        <taxon>Dothideomycetidae</taxon>
        <taxon>Mycosphaerellales</taxon>
        <taxon>Mycosphaerellaceae</taxon>
        <taxon>Pseudocercospora</taxon>
    </lineage>
</organism>
<keyword evidence="1" id="KW-0175">Coiled coil</keyword>
<dbReference type="AlphaFoldDB" id="A0A8H6VJB9"/>
<protein>
    <submittedName>
        <fullName evidence="2">Uncharacterized protein</fullName>
    </submittedName>
</protein>
<proteinExistence type="predicted"/>
<sequence>MFADVKAELDRQICSEEAKVSELQKTLEKQNIDAINDRRQIEVLEEEKDILEEERGILEEERDFAESELHRLRDINERLEERLRKGEKIVAAAKAVVRGSWKEFGARMDELAEAVKRDD</sequence>
<gene>
    <name evidence="2" type="ORF">HII31_08455</name>
</gene>
<accession>A0A8H6VJB9</accession>
<dbReference type="Proteomes" id="UP000660729">
    <property type="component" value="Unassembled WGS sequence"/>
</dbReference>
<reference evidence="2" key="1">
    <citation type="submission" date="2020-04" db="EMBL/GenBank/DDBJ databases">
        <title>Draft genome resource of the tomato pathogen Pseudocercospora fuligena.</title>
        <authorList>
            <person name="Zaccaron A."/>
        </authorList>
    </citation>
    <scope>NUCLEOTIDE SEQUENCE</scope>
    <source>
        <strain evidence="2">PF001</strain>
    </source>
</reference>
<dbReference type="EMBL" id="JABCIY010000175">
    <property type="protein sequence ID" value="KAF7190124.1"/>
    <property type="molecule type" value="Genomic_DNA"/>
</dbReference>
<evidence type="ECO:0000313" key="3">
    <source>
        <dbReference type="Proteomes" id="UP000660729"/>
    </source>
</evidence>
<evidence type="ECO:0000256" key="1">
    <source>
        <dbReference type="SAM" id="Coils"/>
    </source>
</evidence>
<feature type="coiled-coil region" evidence="1">
    <location>
        <begin position="27"/>
        <end position="96"/>
    </location>
</feature>